<evidence type="ECO:0000313" key="9">
    <source>
        <dbReference type="EMBL" id="ODN65902.1"/>
    </source>
</evidence>
<name>A0A1E3GPB7_9GAMM</name>
<gene>
    <name evidence="9" type="primary">sir</name>
    <name evidence="9" type="ORF">A9E74_02326</name>
</gene>
<dbReference type="STRING" id="291169.A9E74_02326"/>
<keyword evidence="6" id="KW-0411">Iron-sulfur</keyword>
<proteinExistence type="predicted"/>
<dbReference type="PANTHER" id="PTHR32439:SF9">
    <property type="entry name" value="BLR3264 PROTEIN"/>
    <property type="match status" value="1"/>
</dbReference>
<dbReference type="AlphaFoldDB" id="A0A1E3GPB7"/>
<protein>
    <submittedName>
        <fullName evidence="9">Sulfite reductase [ferredoxin]</fullName>
        <ecNumber evidence="9">1.8.7.1</ecNumber>
    </submittedName>
</protein>
<dbReference type="Gene3D" id="3.90.480.20">
    <property type="match status" value="1"/>
</dbReference>
<evidence type="ECO:0000256" key="6">
    <source>
        <dbReference type="ARBA" id="ARBA00023014"/>
    </source>
</evidence>
<feature type="domain" description="Nitrite/Sulfite reductase ferredoxin-like" evidence="8">
    <location>
        <begin position="53"/>
        <end position="110"/>
    </location>
</feature>
<evidence type="ECO:0000313" key="10">
    <source>
        <dbReference type="Proteomes" id="UP000094379"/>
    </source>
</evidence>
<evidence type="ECO:0000256" key="3">
    <source>
        <dbReference type="ARBA" id="ARBA00022723"/>
    </source>
</evidence>
<evidence type="ECO:0000256" key="5">
    <source>
        <dbReference type="ARBA" id="ARBA00023004"/>
    </source>
</evidence>
<evidence type="ECO:0000256" key="2">
    <source>
        <dbReference type="ARBA" id="ARBA00022617"/>
    </source>
</evidence>
<dbReference type="Pfam" id="PF01077">
    <property type="entry name" value="NIR_SIR"/>
    <property type="match status" value="2"/>
</dbReference>
<comment type="caution">
    <text evidence="9">The sequence shown here is derived from an EMBL/GenBank/DDBJ whole genome shotgun (WGS) entry which is preliminary data.</text>
</comment>
<keyword evidence="3" id="KW-0479">Metal-binding</keyword>
<dbReference type="GO" id="GO:0050311">
    <property type="term" value="F:sulfite reductase (ferredoxin) activity"/>
    <property type="evidence" value="ECO:0007669"/>
    <property type="project" value="UniProtKB-EC"/>
</dbReference>
<keyword evidence="5" id="KW-0408">Iron</keyword>
<dbReference type="GO" id="GO:0051539">
    <property type="term" value="F:4 iron, 4 sulfur cluster binding"/>
    <property type="evidence" value="ECO:0007669"/>
    <property type="project" value="UniProtKB-KW"/>
</dbReference>
<dbReference type="EMBL" id="MCRI01000034">
    <property type="protein sequence ID" value="ODN65902.1"/>
    <property type="molecule type" value="Genomic_DNA"/>
</dbReference>
<dbReference type="SUPFAM" id="SSF56014">
    <property type="entry name" value="Nitrite and sulphite reductase 4Fe-4S domain-like"/>
    <property type="match status" value="2"/>
</dbReference>
<feature type="domain" description="Nitrite/Sulfite reductase ferredoxin-like" evidence="8">
    <location>
        <begin position="349"/>
        <end position="398"/>
    </location>
</feature>
<dbReference type="GO" id="GO:0020037">
    <property type="term" value="F:heme binding"/>
    <property type="evidence" value="ECO:0007669"/>
    <property type="project" value="InterPro"/>
</dbReference>
<dbReference type="InterPro" id="IPR005117">
    <property type="entry name" value="NiRdtase/SiRdtase_haem-b_fer"/>
</dbReference>
<accession>A0A1E3GPB7</accession>
<evidence type="ECO:0000256" key="4">
    <source>
        <dbReference type="ARBA" id="ARBA00023002"/>
    </source>
</evidence>
<dbReference type="PANTHER" id="PTHR32439">
    <property type="entry name" value="FERREDOXIN--NITRITE REDUCTASE, CHLOROPLASTIC"/>
    <property type="match status" value="1"/>
</dbReference>
<evidence type="ECO:0000259" key="7">
    <source>
        <dbReference type="Pfam" id="PF01077"/>
    </source>
</evidence>
<evidence type="ECO:0000256" key="1">
    <source>
        <dbReference type="ARBA" id="ARBA00022485"/>
    </source>
</evidence>
<reference evidence="9 10" key="1">
    <citation type="submission" date="2016-07" db="EMBL/GenBank/DDBJ databases">
        <title>Draft Genome Sequence of Methylophaga muralis Bur 1.</title>
        <authorList>
            <person name="Vasilenko O.V."/>
            <person name="Doronina N.V."/>
            <person name="Shmareva M.N."/>
            <person name="Tarlachkov S.V."/>
            <person name="Mustakhimov I."/>
            <person name="Trotsenko Y.A."/>
        </authorList>
    </citation>
    <scope>NUCLEOTIDE SEQUENCE [LARGE SCALE GENOMIC DNA]</scope>
    <source>
        <strain evidence="9 10">Bur 1</strain>
    </source>
</reference>
<dbReference type="InterPro" id="IPR036136">
    <property type="entry name" value="Nit/Sulf_reduc_fer-like_dom_sf"/>
</dbReference>
<evidence type="ECO:0000259" key="8">
    <source>
        <dbReference type="Pfam" id="PF03460"/>
    </source>
</evidence>
<dbReference type="SUPFAM" id="SSF55124">
    <property type="entry name" value="Nitrite/Sulfite reductase N-terminal domain-like"/>
    <property type="match status" value="2"/>
</dbReference>
<dbReference type="Gene3D" id="3.30.70.3340">
    <property type="match status" value="1"/>
</dbReference>
<dbReference type="InterPro" id="IPR045854">
    <property type="entry name" value="NO2/SO3_Rdtase_4Fe4S_sf"/>
</dbReference>
<sequence>MYQYDKYDQTMIDQRVAQFRDQTRRFLAGELTEEQFRPLRLMNGLYIQIHAPMLRIAVPYGMMSSRQVRKIAEVARRYDKGFVHFTTRQNFQMNWPKLEDVPDILADLASVQMHGIQSSGNCIRNTTSDQLAGVNANEIEDPRPWAEIIRQWSTFHPEFAYLPRKFKIAVVGSHEDRAATKLHDIGLHLVKNHEGEVGFEVLVGGGLGRTPIIGEQIRPFLEKQDLLSYLEAIVRVYNRLGRRDNKYKARIKITVREHGINHIRELVEAEWVHIRDQLKLDAKEIERVKQYFTEPAYELDAADSDSSYADLLAQDKDFALWVKQNTADHKIPGYRAVYVSLKKPGQAPGDITSEQLEVVADLADEFSFGEVRSTHTQNLVYTDVKQADLYALWLRLNAEDLATPNINTLTDIICCPGLDYCGLANATSIPLSKGIAQRFDDLDYLHDLGDIKIKFSGCMNGCAHQSVGHIGILGVDKKGEEWYQFTLGGSSEADASLGERLGRAIPKDEVVDTVAHLLDAYIELRHDDESFLATVRRVGVDPFKERVYAEDH</sequence>
<dbReference type="Gene3D" id="3.30.413.10">
    <property type="entry name" value="Sulfite Reductase Hemoprotein, domain 1"/>
    <property type="match status" value="2"/>
</dbReference>
<keyword evidence="1" id="KW-0004">4Fe-4S</keyword>
<dbReference type="Pfam" id="PF03460">
    <property type="entry name" value="NIR_SIR_ferr"/>
    <property type="match status" value="2"/>
</dbReference>
<dbReference type="GO" id="GO:0046872">
    <property type="term" value="F:metal ion binding"/>
    <property type="evidence" value="ECO:0007669"/>
    <property type="project" value="UniProtKB-KW"/>
</dbReference>
<keyword evidence="4 9" id="KW-0560">Oxidoreductase</keyword>
<dbReference type="Proteomes" id="UP000094379">
    <property type="component" value="Unassembled WGS sequence"/>
</dbReference>
<feature type="domain" description="Nitrite/sulphite reductase 4Fe-4S" evidence="7">
    <location>
        <begin position="408"/>
        <end position="547"/>
    </location>
</feature>
<keyword evidence="2" id="KW-0349">Heme</keyword>
<feature type="domain" description="Nitrite/sulphite reductase 4Fe-4S" evidence="7">
    <location>
        <begin position="119"/>
        <end position="273"/>
    </location>
</feature>
<dbReference type="PATRIC" id="fig|291169.3.peg.2343"/>
<dbReference type="InterPro" id="IPR006067">
    <property type="entry name" value="NO2/SO3_Rdtase_4Fe4S_dom"/>
</dbReference>
<keyword evidence="10" id="KW-1185">Reference proteome</keyword>
<dbReference type="EC" id="1.8.7.1" evidence="9"/>
<dbReference type="InterPro" id="IPR051329">
    <property type="entry name" value="NIR_SIR_4Fe-4S"/>
</dbReference>
<organism evidence="9 10">
    <name type="scientific">Methylophaga muralis</name>
    <dbReference type="NCBI Taxonomy" id="291169"/>
    <lineage>
        <taxon>Bacteria</taxon>
        <taxon>Pseudomonadati</taxon>
        <taxon>Pseudomonadota</taxon>
        <taxon>Gammaproteobacteria</taxon>
        <taxon>Thiotrichales</taxon>
        <taxon>Piscirickettsiaceae</taxon>
        <taxon>Methylophaga</taxon>
    </lineage>
</organism>